<protein>
    <submittedName>
        <fullName evidence="2">Uncharacterized protein</fullName>
    </submittedName>
</protein>
<dbReference type="EMBL" id="LN854557">
    <property type="protein sequence ID" value="CRL45557.1"/>
    <property type="molecule type" value="Genomic_DNA"/>
</dbReference>
<gene>
    <name evidence="2" type="ORF">SGGMMB4_03366</name>
</gene>
<keyword evidence="1" id="KW-0812">Transmembrane</keyword>
<evidence type="ECO:0000256" key="1">
    <source>
        <dbReference type="SAM" id="Phobius"/>
    </source>
</evidence>
<proteinExistence type="predicted"/>
<organism evidence="2 3">
    <name type="scientific">Sodalis glossinidius (strain morsitans)</name>
    <dbReference type="NCBI Taxonomy" id="343509"/>
    <lineage>
        <taxon>Bacteria</taxon>
        <taxon>Pseudomonadati</taxon>
        <taxon>Pseudomonadota</taxon>
        <taxon>Gammaproteobacteria</taxon>
        <taxon>Enterobacterales</taxon>
        <taxon>Bruguierivoracaceae</taxon>
        <taxon>Sodalis</taxon>
    </lineage>
</organism>
<feature type="transmembrane region" description="Helical" evidence="1">
    <location>
        <begin position="14"/>
        <end position="34"/>
    </location>
</feature>
<evidence type="ECO:0000313" key="2">
    <source>
        <dbReference type="EMBL" id="CRL45557.1"/>
    </source>
</evidence>
<keyword evidence="1" id="KW-0472">Membrane</keyword>
<evidence type="ECO:0000313" key="3">
    <source>
        <dbReference type="Proteomes" id="UP000245838"/>
    </source>
</evidence>
<dbReference type="Proteomes" id="UP000245838">
    <property type="component" value="Chromosome sggmmb4_Chromosome"/>
</dbReference>
<sequence length="36" mass="4159">MPLTPLPPGAFRRLWRNIALMLALLFLLLLALWLTL</sequence>
<accession>A0A193QK51</accession>
<name>A0A193QK51_SODGM</name>
<reference evidence="2 3" key="1">
    <citation type="submission" date="2015-05" db="EMBL/GenBank/DDBJ databases">
        <authorList>
            <person name="Goodhead I."/>
        </authorList>
    </citation>
    <scope>NUCLEOTIDE SEQUENCE [LARGE SCALE GENOMIC DNA]</scope>
    <source>
        <strain evidence="3">morsitans</strain>
    </source>
</reference>
<keyword evidence="1" id="KW-1133">Transmembrane helix</keyword>
<dbReference type="AlphaFoldDB" id="A0A193QK51"/>